<evidence type="ECO:0000313" key="4">
    <source>
        <dbReference type="EMBL" id="AKJ05847.1"/>
    </source>
</evidence>
<dbReference type="SUPFAM" id="SSF82171">
    <property type="entry name" value="DPP6 N-terminal domain-like"/>
    <property type="match status" value="1"/>
</dbReference>
<feature type="signal peptide" evidence="2">
    <location>
        <begin position="1"/>
        <end position="21"/>
    </location>
</feature>
<dbReference type="InterPro" id="IPR011042">
    <property type="entry name" value="6-blade_b-propeller_TolB-like"/>
</dbReference>
<dbReference type="KEGG" id="age:AA314_07473"/>
<gene>
    <name evidence="4" type="ORF">AA314_07473</name>
    <name evidence="5" type="ORF">ATI61_110403</name>
</gene>
<dbReference type="Pfam" id="PF07676">
    <property type="entry name" value="PD40"/>
    <property type="match status" value="2"/>
</dbReference>
<protein>
    <submittedName>
        <fullName evidence="4">TolB protein protein</fullName>
    </submittedName>
    <submittedName>
        <fullName evidence="5">WD40 repeat protein</fullName>
    </submittedName>
</protein>
<dbReference type="Proteomes" id="UP000256345">
    <property type="component" value="Unassembled WGS sequence"/>
</dbReference>
<evidence type="ECO:0000256" key="1">
    <source>
        <dbReference type="SAM" id="MobiDB-lite"/>
    </source>
</evidence>
<dbReference type="InterPro" id="IPR011659">
    <property type="entry name" value="WD40"/>
</dbReference>
<name>A0AAC8TH21_9BACT</name>
<accession>A0AAC8TH21</accession>
<evidence type="ECO:0000256" key="2">
    <source>
        <dbReference type="SAM" id="SignalP"/>
    </source>
</evidence>
<feature type="region of interest" description="Disordered" evidence="1">
    <location>
        <begin position="56"/>
        <end position="139"/>
    </location>
</feature>
<dbReference type="EMBL" id="QUMU01000010">
    <property type="protein sequence ID" value="REG27396.1"/>
    <property type="molecule type" value="Genomic_DNA"/>
</dbReference>
<feature type="compositionally biased region" description="Low complexity" evidence="1">
    <location>
        <begin position="74"/>
        <end position="83"/>
    </location>
</feature>
<dbReference type="RefSeq" id="WP_047859281.1">
    <property type="nucleotide sequence ID" value="NZ_CP011509.1"/>
</dbReference>
<dbReference type="Gene3D" id="2.120.10.30">
    <property type="entry name" value="TolB, C-terminal domain"/>
    <property type="match status" value="1"/>
</dbReference>
<dbReference type="EMBL" id="CP011509">
    <property type="protein sequence ID" value="AKJ05847.1"/>
    <property type="molecule type" value="Genomic_DNA"/>
</dbReference>
<dbReference type="PROSITE" id="PS50042">
    <property type="entry name" value="CNMP_BINDING_3"/>
    <property type="match status" value="1"/>
</dbReference>
<evidence type="ECO:0000313" key="7">
    <source>
        <dbReference type="Proteomes" id="UP000256345"/>
    </source>
</evidence>
<feature type="chain" id="PRO_5042185863" evidence="2">
    <location>
        <begin position="22"/>
        <end position="1169"/>
    </location>
</feature>
<reference evidence="5 7" key="2">
    <citation type="submission" date="2018-08" db="EMBL/GenBank/DDBJ databases">
        <title>Genomic Encyclopedia of Archaeal and Bacterial Type Strains, Phase II (KMG-II): from individual species to whole genera.</title>
        <authorList>
            <person name="Goeker M."/>
        </authorList>
    </citation>
    <scope>NUCLEOTIDE SEQUENCE [LARGE SCALE GENOMIC DNA]</scope>
    <source>
        <strain evidence="5 7">DSM 2261</strain>
    </source>
</reference>
<feature type="compositionally biased region" description="Gly residues" evidence="1">
    <location>
        <begin position="102"/>
        <end position="111"/>
    </location>
</feature>
<reference evidence="4 6" key="1">
    <citation type="submission" date="2015-05" db="EMBL/GenBank/DDBJ databases">
        <title>Genome assembly of Archangium gephyra DSM 2261.</title>
        <authorList>
            <person name="Sharma G."/>
            <person name="Subramanian S."/>
        </authorList>
    </citation>
    <scope>NUCLEOTIDE SEQUENCE [LARGE SCALE GENOMIC DNA]</scope>
    <source>
        <strain evidence="4 6">DSM 2261</strain>
    </source>
</reference>
<keyword evidence="7" id="KW-1185">Reference proteome</keyword>
<evidence type="ECO:0000313" key="5">
    <source>
        <dbReference type="EMBL" id="REG27396.1"/>
    </source>
</evidence>
<evidence type="ECO:0000313" key="6">
    <source>
        <dbReference type="Proteomes" id="UP000035579"/>
    </source>
</evidence>
<sequence length="1169" mass="127986">MNRRLLTATLLALVLSEAALAQVYVIPRRAQRSPVHTYEFDWKHMDILVGPEAEGVASPAAHRAHMQPPGAPGGPTSASPTTPQMRSPGVPTADGTQVPKGGKQGEQGTGGSPVESIEPGNPTPVADNQRDGGTPIATGGELYVPIALSADGGTPDGGPAYATSLGAKSGGVRFYFYENERNVAQYAAPQLEEAYRYLVDRFQFVPTQTFPYILYSSYQEFLQTNVFAVSEGTLGVTSTQGNLELALPYLGDHRLFGEISSHEMAHQFTIQKVRFLAEQAKVAGDPLNAIPLWFIEGLAEFYAKGGLDPEGEMMVRDLLINPDLERGYAFLDFWSPGPYGFLWIYKVGQARCQFLEETYGRGFIQKVIDNSPKLISGTAGTPELQFEGLVEMLTGDEPQKVAAKFEAWLKQRAYRTYLKAEQSTPQIDVLRERRGIVTSLNSSPDGRLLMYRSIIPETGQSQLIMLDPRAPQESVKVQGDGVPGYESLHPVFGRNFALTDDKLVFVAESLSRDIIYVQNFQHTAEAISMTGSLPSMGRSPYLNNPSGLRKDPPYKVRFNLGERVAYKLADHGLIAAYSPAFSPDGKQLAFIGLNESGTRDVYVLPLDQGLDVEPRQITHDVYAERSLAWGPAGIVFTSDATSHGYYNLFRVKPESADKVERLTTEARDHADPTVTPDGRLFFVAYEKSRSDLHEYTGGGGIVRRTDVTTGLFEPSPAPDGNLWLLYHVSGERKPALLRSQQLMTFEVAQASKVEAGPPSPLPQRSLVGAESYKPFARENIDLGPIMGFAGAGGGGFYGQVFASAADRMRNHAMMLQVAVYGSFDLTDGYLLYINQSQRTMYGLGLFQSLRFRLDGTLSKYRNQLPYYALVAGERFFGATSLARYPLSTFTFLEGNLSIGGASYFLDPTTAFILNLQELNGIGDLYSEWQRNRPGMRFQTEGSLAFGYNTLRYHYTGVPISGTSFLSEVTTGVQPFNGEFYGNLRLDAERYFPIPLGSTHIMLRGGAGTSFGGRFAQSFYLSSFDTLRGVPFGNEEWLLGQHYLYSTLELRVPLDAIIRIAFLNTLMGVAGFDVGGVGGTAREVWNRRVLDAAVGLNVGLGPILLRLHFAYPFDIKAPVGRPADKWVTQFSIGLAGLEGYLFKGHGKASPSQKKIPGPPVTLGGPNLGGF</sequence>
<feature type="domain" description="Cyclic nucleotide-binding" evidence="3">
    <location>
        <begin position="224"/>
        <end position="260"/>
    </location>
</feature>
<dbReference type="Proteomes" id="UP000035579">
    <property type="component" value="Chromosome"/>
</dbReference>
<dbReference type="AlphaFoldDB" id="A0AAC8TH21"/>
<dbReference type="Gene3D" id="2.40.160.50">
    <property type="entry name" value="membrane protein fhac: a member of the omp85/tpsb transporter family"/>
    <property type="match status" value="1"/>
</dbReference>
<feature type="region of interest" description="Disordered" evidence="1">
    <location>
        <begin position="1147"/>
        <end position="1169"/>
    </location>
</feature>
<keyword evidence="2" id="KW-0732">Signal</keyword>
<proteinExistence type="predicted"/>
<dbReference type="InterPro" id="IPR000595">
    <property type="entry name" value="cNMP-bd_dom"/>
</dbReference>
<organism evidence="4 6">
    <name type="scientific">Archangium gephyra</name>
    <dbReference type="NCBI Taxonomy" id="48"/>
    <lineage>
        <taxon>Bacteria</taxon>
        <taxon>Pseudomonadati</taxon>
        <taxon>Myxococcota</taxon>
        <taxon>Myxococcia</taxon>
        <taxon>Myxococcales</taxon>
        <taxon>Cystobacterineae</taxon>
        <taxon>Archangiaceae</taxon>
        <taxon>Archangium</taxon>
    </lineage>
</organism>
<evidence type="ECO:0000259" key="3">
    <source>
        <dbReference type="PROSITE" id="PS50042"/>
    </source>
</evidence>